<evidence type="ECO:0000256" key="2">
    <source>
        <dbReference type="ARBA" id="ARBA00022475"/>
    </source>
</evidence>
<feature type="transmembrane region" description="Helical" evidence="6">
    <location>
        <begin position="21"/>
        <end position="39"/>
    </location>
</feature>
<dbReference type="GO" id="GO:0016020">
    <property type="term" value="C:membrane"/>
    <property type="evidence" value="ECO:0007669"/>
    <property type="project" value="UniProtKB-SubCell"/>
</dbReference>
<feature type="transmembrane region" description="Helical" evidence="6">
    <location>
        <begin position="45"/>
        <end position="63"/>
    </location>
</feature>
<evidence type="ECO:0000313" key="8">
    <source>
        <dbReference type="Proteomes" id="UP000640489"/>
    </source>
</evidence>
<sequence length="372" mass="40576">MWARSMSRLRDPVFWNDVVQLAKTVLAAVVAWVVAADVLDLSQPFLAPWAALLVVHATVYRTFSRGVQQVAAAVVAVVLASAIGHVLGPTTWAVATLMVACLVIGSVRWFGGDITIVATTGLVVLTTGFGNDAVLLTRLVDTGIGVGIGLLVNVLVWPPLRSRTTIAAMDRLDDGIGELLLDMAGTLREGTATTETVTEWIDHTRDLDEAIDHTWSLVRQAQESSRMNPRRRARDVRDPQGWQDLLRRMEQAVAEVRSLARTWGAELDRGEVPDADFLEQWSSLLGDAGRATCEADPEALHAVRRRLDALVDSLGSRAQLSPRWPVHGALIVNLRNILDAMDEVAAANPMRQPPVPLSLRRGARARVARSRP</sequence>
<protein>
    <submittedName>
        <fullName evidence="7">FUSC family protein</fullName>
    </submittedName>
</protein>
<evidence type="ECO:0000256" key="6">
    <source>
        <dbReference type="SAM" id="Phobius"/>
    </source>
</evidence>
<evidence type="ECO:0000256" key="1">
    <source>
        <dbReference type="ARBA" id="ARBA00004651"/>
    </source>
</evidence>
<gene>
    <name evidence="7" type="ORF">ISU07_10065</name>
</gene>
<comment type="subcellular location">
    <subcellularLocation>
        <location evidence="1">Cell membrane</location>
        <topology evidence="1">Multi-pass membrane protein</topology>
    </subcellularLocation>
</comment>
<name>A0A930VDA1_9ACTN</name>
<keyword evidence="3 6" id="KW-0812">Transmembrane</keyword>
<accession>A0A930VDA1</accession>
<reference evidence="7" key="1">
    <citation type="submission" date="2020-11" db="EMBL/GenBank/DDBJ databases">
        <title>Nocardioides sp. nov., isolated from Soil of Cynanchum wilfordii Hemsley rhizosphere.</title>
        <authorList>
            <person name="Lee J.-S."/>
            <person name="Suh M.K."/>
            <person name="Kim J.-S."/>
        </authorList>
    </citation>
    <scope>NUCLEOTIDE SEQUENCE</scope>
    <source>
        <strain evidence="7">KCTC 19275</strain>
    </source>
</reference>
<dbReference type="InterPro" id="IPR010343">
    <property type="entry name" value="ArAE_1"/>
</dbReference>
<feature type="transmembrane region" description="Helical" evidence="6">
    <location>
        <begin position="142"/>
        <end position="160"/>
    </location>
</feature>
<dbReference type="Pfam" id="PF06081">
    <property type="entry name" value="ArAE_1"/>
    <property type="match status" value="1"/>
</dbReference>
<dbReference type="Proteomes" id="UP000640489">
    <property type="component" value="Unassembled WGS sequence"/>
</dbReference>
<evidence type="ECO:0000256" key="5">
    <source>
        <dbReference type="ARBA" id="ARBA00023136"/>
    </source>
</evidence>
<feature type="transmembrane region" description="Helical" evidence="6">
    <location>
        <begin position="117"/>
        <end position="136"/>
    </location>
</feature>
<keyword evidence="2" id="KW-1003">Cell membrane</keyword>
<proteinExistence type="predicted"/>
<dbReference type="AlphaFoldDB" id="A0A930VDA1"/>
<keyword evidence="5 6" id="KW-0472">Membrane</keyword>
<comment type="caution">
    <text evidence="7">The sequence shown here is derived from an EMBL/GenBank/DDBJ whole genome shotgun (WGS) entry which is preliminary data.</text>
</comment>
<organism evidence="7 8">
    <name type="scientific">Nocardioides islandensis</name>
    <dbReference type="NCBI Taxonomy" id="433663"/>
    <lineage>
        <taxon>Bacteria</taxon>
        <taxon>Bacillati</taxon>
        <taxon>Actinomycetota</taxon>
        <taxon>Actinomycetes</taxon>
        <taxon>Propionibacteriales</taxon>
        <taxon>Nocardioidaceae</taxon>
        <taxon>Nocardioides</taxon>
    </lineage>
</organism>
<dbReference type="EMBL" id="JADKPN010000004">
    <property type="protein sequence ID" value="MBF4763471.1"/>
    <property type="molecule type" value="Genomic_DNA"/>
</dbReference>
<evidence type="ECO:0000256" key="4">
    <source>
        <dbReference type="ARBA" id="ARBA00022989"/>
    </source>
</evidence>
<evidence type="ECO:0000313" key="7">
    <source>
        <dbReference type="EMBL" id="MBF4763471.1"/>
    </source>
</evidence>
<evidence type="ECO:0000256" key="3">
    <source>
        <dbReference type="ARBA" id="ARBA00022692"/>
    </source>
</evidence>
<keyword evidence="4 6" id="KW-1133">Transmembrane helix</keyword>
<dbReference type="RefSeq" id="WP_194706642.1">
    <property type="nucleotide sequence ID" value="NZ_JADKPN010000004.1"/>
</dbReference>
<keyword evidence="8" id="KW-1185">Reference proteome</keyword>